<name>A0A7X0HD58_9ACTN</name>
<gene>
    <name evidence="1" type="ORF">HNQ79_001913</name>
</gene>
<protein>
    <submittedName>
        <fullName evidence="1">Uncharacterized protein</fullName>
    </submittedName>
</protein>
<keyword evidence="2" id="KW-1185">Reference proteome</keyword>
<dbReference type="Proteomes" id="UP000540423">
    <property type="component" value="Unassembled WGS sequence"/>
</dbReference>
<reference evidence="1 2" key="1">
    <citation type="submission" date="2020-08" db="EMBL/GenBank/DDBJ databases">
        <title>Genomic Encyclopedia of Type Strains, Phase IV (KMG-IV): sequencing the most valuable type-strain genomes for metagenomic binning, comparative biology and taxonomic classification.</title>
        <authorList>
            <person name="Goeker M."/>
        </authorList>
    </citation>
    <scope>NUCLEOTIDE SEQUENCE [LARGE SCALE GENOMIC DNA]</scope>
    <source>
        <strain evidence="1 2">DSM 40141</strain>
    </source>
</reference>
<dbReference type="RefSeq" id="WP_185029040.1">
    <property type="nucleotide sequence ID" value="NZ_BNBN01000007.1"/>
</dbReference>
<evidence type="ECO:0000313" key="2">
    <source>
        <dbReference type="Proteomes" id="UP000540423"/>
    </source>
</evidence>
<proteinExistence type="predicted"/>
<dbReference type="AlphaFoldDB" id="A0A7X0HD58"/>
<organism evidence="1 2">
    <name type="scientific">Streptomyces candidus</name>
    <dbReference type="NCBI Taxonomy" id="67283"/>
    <lineage>
        <taxon>Bacteria</taxon>
        <taxon>Bacillati</taxon>
        <taxon>Actinomycetota</taxon>
        <taxon>Actinomycetes</taxon>
        <taxon>Kitasatosporales</taxon>
        <taxon>Streptomycetaceae</taxon>
        <taxon>Streptomyces</taxon>
    </lineage>
</organism>
<dbReference type="EMBL" id="JACHEM010000004">
    <property type="protein sequence ID" value="MBB6435456.1"/>
    <property type="molecule type" value="Genomic_DNA"/>
</dbReference>
<accession>A0A7X0HD58</accession>
<sequence>MEVPFPEGEFVAHTETDIYGPGKVLGLEGTWRRVRFTRFVASIDTRNLRPATDEERAEVVAWLRARQQRYGGTW</sequence>
<comment type="caution">
    <text evidence="1">The sequence shown here is derived from an EMBL/GenBank/DDBJ whole genome shotgun (WGS) entry which is preliminary data.</text>
</comment>
<evidence type="ECO:0000313" key="1">
    <source>
        <dbReference type="EMBL" id="MBB6435456.1"/>
    </source>
</evidence>